<feature type="region of interest" description="Disordered" evidence="1">
    <location>
        <begin position="1"/>
        <end position="76"/>
    </location>
</feature>
<accession>A0A3S0VTL3</accession>
<evidence type="ECO:0000313" key="4">
    <source>
        <dbReference type="Proteomes" id="UP000274909"/>
    </source>
</evidence>
<dbReference type="Proteomes" id="UP000274909">
    <property type="component" value="Unassembled WGS sequence"/>
</dbReference>
<keyword evidence="4" id="KW-1185">Reference proteome</keyword>
<keyword evidence="2" id="KW-1133">Transmembrane helix</keyword>
<feature type="compositionally biased region" description="Low complexity" evidence="1">
    <location>
        <begin position="60"/>
        <end position="75"/>
    </location>
</feature>
<sequence length="209" mass="23009">MTSPGSYEPQPNAYQPYPPQQYPRPPQQQPAQQNPYAPQQHPGQQPQFAHPSAPVQPGYPQQQAQPTPHQPQGQPTSWRTLTIDLKQPPWYGWTWLQPTVTIDGFAYSAGWTRLNYTVPAGRPVYVQCHVNYLWEYGKAATTLDPRQQPHLEYTAPAQAYFPGDIGAPGTTKANGKGVAIGILCFFGAIIVLMLGLLVLSVGLAVASSY</sequence>
<feature type="transmembrane region" description="Helical" evidence="2">
    <location>
        <begin position="178"/>
        <end position="206"/>
    </location>
</feature>
<proteinExistence type="predicted"/>
<dbReference type="OrthoDB" id="5121515at2"/>
<protein>
    <submittedName>
        <fullName evidence="3">Uncharacterized protein</fullName>
    </submittedName>
</protein>
<reference evidence="3 4" key="1">
    <citation type="submission" date="2018-12" db="EMBL/GenBank/DDBJ databases">
        <authorList>
            <person name="Li F."/>
        </authorList>
    </citation>
    <scope>NUCLEOTIDE SEQUENCE [LARGE SCALE GENOMIC DNA]</scope>
    <source>
        <strain evidence="3 4">EGI 6500705</strain>
    </source>
</reference>
<comment type="caution">
    <text evidence="3">The sequence shown here is derived from an EMBL/GenBank/DDBJ whole genome shotgun (WGS) entry which is preliminary data.</text>
</comment>
<dbReference type="AlphaFoldDB" id="A0A3S0VTL3"/>
<dbReference type="RefSeq" id="WP_127048102.1">
    <property type="nucleotide sequence ID" value="NZ_RZGZ01000002.1"/>
</dbReference>
<organism evidence="3 4">
    <name type="scientific">Labedella endophytica</name>
    <dbReference type="NCBI Taxonomy" id="1523160"/>
    <lineage>
        <taxon>Bacteria</taxon>
        <taxon>Bacillati</taxon>
        <taxon>Actinomycetota</taxon>
        <taxon>Actinomycetes</taxon>
        <taxon>Micrococcales</taxon>
        <taxon>Microbacteriaceae</taxon>
        <taxon>Labedella</taxon>
    </lineage>
</organism>
<name>A0A3S0VTL3_9MICO</name>
<dbReference type="EMBL" id="RZGZ01000002">
    <property type="protein sequence ID" value="RUR01034.1"/>
    <property type="molecule type" value="Genomic_DNA"/>
</dbReference>
<keyword evidence="2" id="KW-0812">Transmembrane</keyword>
<feature type="compositionally biased region" description="Low complexity" evidence="1">
    <location>
        <begin position="29"/>
        <end position="40"/>
    </location>
</feature>
<evidence type="ECO:0000313" key="3">
    <source>
        <dbReference type="EMBL" id="RUR01034.1"/>
    </source>
</evidence>
<evidence type="ECO:0000256" key="2">
    <source>
        <dbReference type="SAM" id="Phobius"/>
    </source>
</evidence>
<gene>
    <name evidence="3" type="ORF">ELQ94_05750</name>
</gene>
<evidence type="ECO:0000256" key="1">
    <source>
        <dbReference type="SAM" id="MobiDB-lite"/>
    </source>
</evidence>
<feature type="compositionally biased region" description="Pro residues" evidence="1">
    <location>
        <begin position="16"/>
        <end position="28"/>
    </location>
</feature>
<keyword evidence="2" id="KW-0472">Membrane</keyword>